<evidence type="ECO:0000256" key="1">
    <source>
        <dbReference type="SAM" id="MobiDB-lite"/>
    </source>
</evidence>
<dbReference type="EMBL" id="JAULSW010000001">
    <property type="protein sequence ID" value="KAK3393701.1"/>
    <property type="molecule type" value="Genomic_DNA"/>
</dbReference>
<dbReference type="PANTHER" id="PTHR28139">
    <property type="entry name" value="UPF0768 PROTEIN YBL029C-A"/>
    <property type="match status" value="1"/>
</dbReference>
<protein>
    <recommendedName>
        <fullName evidence="4">Rhodopsin family protein</fullName>
    </recommendedName>
</protein>
<evidence type="ECO:0000313" key="2">
    <source>
        <dbReference type="EMBL" id="KAK3393701.1"/>
    </source>
</evidence>
<organism evidence="2 3">
    <name type="scientific">Podospora didyma</name>
    <dbReference type="NCBI Taxonomy" id="330526"/>
    <lineage>
        <taxon>Eukaryota</taxon>
        <taxon>Fungi</taxon>
        <taxon>Dikarya</taxon>
        <taxon>Ascomycota</taxon>
        <taxon>Pezizomycotina</taxon>
        <taxon>Sordariomycetes</taxon>
        <taxon>Sordariomycetidae</taxon>
        <taxon>Sordariales</taxon>
        <taxon>Podosporaceae</taxon>
        <taxon>Podospora</taxon>
    </lineage>
</organism>
<sequence length="149" mass="15818">MCLIFTCGEHTFRKEVEGYEGLVCRCYNCGNMSGSVVKTHPWFTFCFVPVVPLSIKGYEDVSCHICNFSQPLEHRPDVQAMRNGGNGMPLQPQGGIPPSGGYPPQASPPPGGYPPQASPPPGGHASPPPGVSPGWGPQGPAQTPPMRYA</sequence>
<reference evidence="2" key="1">
    <citation type="journal article" date="2023" name="Mol. Phylogenet. Evol.">
        <title>Genome-scale phylogeny and comparative genomics of the fungal order Sordariales.</title>
        <authorList>
            <person name="Hensen N."/>
            <person name="Bonometti L."/>
            <person name="Westerberg I."/>
            <person name="Brannstrom I.O."/>
            <person name="Guillou S."/>
            <person name="Cros-Aarteil S."/>
            <person name="Calhoun S."/>
            <person name="Haridas S."/>
            <person name="Kuo A."/>
            <person name="Mondo S."/>
            <person name="Pangilinan J."/>
            <person name="Riley R."/>
            <person name="LaButti K."/>
            <person name="Andreopoulos B."/>
            <person name="Lipzen A."/>
            <person name="Chen C."/>
            <person name="Yan M."/>
            <person name="Daum C."/>
            <person name="Ng V."/>
            <person name="Clum A."/>
            <person name="Steindorff A."/>
            <person name="Ohm R.A."/>
            <person name="Martin F."/>
            <person name="Silar P."/>
            <person name="Natvig D.O."/>
            <person name="Lalanne C."/>
            <person name="Gautier V."/>
            <person name="Ament-Velasquez S.L."/>
            <person name="Kruys A."/>
            <person name="Hutchinson M.I."/>
            <person name="Powell A.J."/>
            <person name="Barry K."/>
            <person name="Miller A.N."/>
            <person name="Grigoriev I.V."/>
            <person name="Debuchy R."/>
            <person name="Gladieux P."/>
            <person name="Hiltunen Thoren M."/>
            <person name="Johannesson H."/>
        </authorList>
    </citation>
    <scope>NUCLEOTIDE SEQUENCE</scope>
    <source>
        <strain evidence="2">CBS 232.78</strain>
    </source>
</reference>
<dbReference type="AlphaFoldDB" id="A0AAE0P5H3"/>
<name>A0AAE0P5H3_9PEZI</name>
<accession>A0AAE0P5H3</accession>
<dbReference type="Proteomes" id="UP001285441">
    <property type="component" value="Unassembled WGS sequence"/>
</dbReference>
<keyword evidence="3" id="KW-1185">Reference proteome</keyword>
<feature type="compositionally biased region" description="Pro residues" evidence="1">
    <location>
        <begin position="105"/>
        <end position="131"/>
    </location>
</feature>
<comment type="caution">
    <text evidence="2">The sequence shown here is derived from an EMBL/GenBank/DDBJ whole genome shotgun (WGS) entry which is preliminary data.</text>
</comment>
<reference evidence="2" key="2">
    <citation type="submission" date="2023-06" db="EMBL/GenBank/DDBJ databases">
        <authorList>
            <consortium name="Lawrence Berkeley National Laboratory"/>
            <person name="Haridas S."/>
            <person name="Hensen N."/>
            <person name="Bonometti L."/>
            <person name="Westerberg I."/>
            <person name="Brannstrom I.O."/>
            <person name="Guillou S."/>
            <person name="Cros-Aarteil S."/>
            <person name="Calhoun S."/>
            <person name="Kuo A."/>
            <person name="Mondo S."/>
            <person name="Pangilinan J."/>
            <person name="Riley R."/>
            <person name="LaButti K."/>
            <person name="Andreopoulos B."/>
            <person name="Lipzen A."/>
            <person name="Chen C."/>
            <person name="Yanf M."/>
            <person name="Daum C."/>
            <person name="Ng V."/>
            <person name="Clum A."/>
            <person name="Steindorff A."/>
            <person name="Ohm R."/>
            <person name="Martin F."/>
            <person name="Silar P."/>
            <person name="Natvig D."/>
            <person name="Lalanne C."/>
            <person name="Gautier V."/>
            <person name="Ament-velasquez S.L."/>
            <person name="Kruys A."/>
            <person name="Hutchinson M.I."/>
            <person name="Powell A.J."/>
            <person name="Barry K."/>
            <person name="Miller A.N."/>
            <person name="Grigoriev I.V."/>
            <person name="Debuchy R."/>
            <person name="Gladieux P."/>
            <person name="Thoren M.H."/>
            <person name="Johannesson H."/>
        </authorList>
    </citation>
    <scope>NUCLEOTIDE SEQUENCE</scope>
    <source>
        <strain evidence="2">CBS 232.78</strain>
    </source>
</reference>
<evidence type="ECO:0008006" key="4">
    <source>
        <dbReference type="Google" id="ProtNLM"/>
    </source>
</evidence>
<feature type="region of interest" description="Disordered" evidence="1">
    <location>
        <begin position="77"/>
        <end position="149"/>
    </location>
</feature>
<proteinExistence type="predicted"/>
<gene>
    <name evidence="2" type="ORF">B0H63DRAFT_25182</name>
</gene>
<evidence type="ECO:0000313" key="3">
    <source>
        <dbReference type="Proteomes" id="UP001285441"/>
    </source>
</evidence>
<dbReference type="PANTHER" id="PTHR28139:SF1">
    <property type="entry name" value="UPF0768 PROTEIN YBL029C-A"/>
    <property type="match status" value="1"/>
</dbReference>